<proteinExistence type="predicted"/>
<keyword evidence="3" id="KW-1185">Reference proteome</keyword>
<feature type="transmembrane region" description="Helical" evidence="1">
    <location>
        <begin position="260"/>
        <end position="280"/>
    </location>
</feature>
<sequence length="333" mass="38311">MIVFVVDKASTSDRIQKEVDLSTILQIAFNRIYDNILPYQKSNNFSASWYLTTLPVSFGKDIVLRCTIDDIKDGNVSLQQAQRQWTGGQNYDLLCMNGECSNPYKYEMLTRNTSKNFELLIHNFSESDLDYPYTCSCGFYDFTKKLSIEPDHIMSLPAIAKTVKDRNHTNNDYMEIKIMLDKVNPVPNCSALFKGQFINKTKVAVMKWYTYYSDVKVIYDFPVDDVGCEGRLQILCTFVYRNVTIFDEYLDICQENEASMLTMIILGIGCVAIVIILSICKNLIQRRNIQLCVQCWTNGMTNQVERTNINQTQLIAFSEINQQENETSPILDV</sequence>
<keyword evidence="1" id="KW-1133">Transmembrane helix</keyword>
<protein>
    <submittedName>
        <fullName evidence="2">Uncharacterized protein</fullName>
    </submittedName>
</protein>
<evidence type="ECO:0000313" key="2">
    <source>
        <dbReference type="EMBL" id="CAC5357906.1"/>
    </source>
</evidence>
<evidence type="ECO:0000313" key="3">
    <source>
        <dbReference type="Proteomes" id="UP000507470"/>
    </source>
</evidence>
<evidence type="ECO:0000256" key="1">
    <source>
        <dbReference type="SAM" id="Phobius"/>
    </source>
</evidence>
<dbReference type="AlphaFoldDB" id="A0A6J7ZYR1"/>
<dbReference type="OrthoDB" id="10297738at2759"/>
<dbReference type="Proteomes" id="UP000507470">
    <property type="component" value="Unassembled WGS sequence"/>
</dbReference>
<keyword evidence="1" id="KW-0472">Membrane</keyword>
<gene>
    <name evidence="2" type="ORF">MCOR_1372</name>
</gene>
<organism evidence="2 3">
    <name type="scientific">Mytilus coruscus</name>
    <name type="common">Sea mussel</name>
    <dbReference type="NCBI Taxonomy" id="42192"/>
    <lineage>
        <taxon>Eukaryota</taxon>
        <taxon>Metazoa</taxon>
        <taxon>Spiralia</taxon>
        <taxon>Lophotrochozoa</taxon>
        <taxon>Mollusca</taxon>
        <taxon>Bivalvia</taxon>
        <taxon>Autobranchia</taxon>
        <taxon>Pteriomorphia</taxon>
        <taxon>Mytilida</taxon>
        <taxon>Mytiloidea</taxon>
        <taxon>Mytilidae</taxon>
        <taxon>Mytilinae</taxon>
        <taxon>Mytilus</taxon>
    </lineage>
</organism>
<keyword evidence="1" id="KW-0812">Transmembrane</keyword>
<accession>A0A6J7ZYR1</accession>
<name>A0A6J7ZYR1_MYTCO</name>
<reference evidence="2 3" key="1">
    <citation type="submission" date="2020-06" db="EMBL/GenBank/DDBJ databases">
        <authorList>
            <person name="Li R."/>
            <person name="Bekaert M."/>
        </authorList>
    </citation>
    <scope>NUCLEOTIDE SEQUENCE [LARGE SCALE GENOMIC DNA]</scope>
    <source>
        <strain evidence="3">wild</strain>
    </source>
</reference>
<dbReference type="EMBL" id="CACVKT020000270">
    <property type="protein sequence ID" value="CAC5357906.1"/>
    <property type="molecule type" value="Genomic_DNA"/>
</dbReference>